<gene>
    <name evidence="1" type="ORF">AVEN_41367_1</name>
</gene>
<keyword evidence="2" id="KW-1185">Reference proteome</keyword>
<dbReference type="EMBL" id="BGPR01011975">
    <property type="protein sequence ID" value="GBN53901.1"/>
    <property type="molecule type" value="Genomic_DNA"/>
</dbReference>
<proteinExistence type="predicted"/>
<evidence type="ECO:0000313" key="1">
    <source>
        <dbReference type="EMBL" id="GBN53901.1"/>
    </source>
</evidence>
<comment type="caution">
    <text evidence="1">The sequence shown here is derived from an EMBL/GenBank/DDBJ whole genome shotgun (WGS) entry which is preliminary data.</text>
</comment>
<dbReference type="Proteomes" id="UP000499080">
    <property type="component" value="Unassembled WGS sequence"/>
</dbReference>
<accession>A0A4Y2PRR7</accession>
<dbReference type="AlphaFoldDB" id="A0A4Y2PRR7"/>
<reference evidence="1 2" key="1">
    <citation type="journal article" date="2019" name="Sci. Rep.">
        <title>Orb-weaving spider Araneus ventricosus genome elucidates the spidroin gene catalogue.</title>
        <authorList>
            <person name="Kono N."/>
            <person name="Nakamura H."/>
            <person name="Ohtoshi R."/>
            <person name="Moran D.A.P."/>
            <person name="Shinohara A."/>
            <person name="Yoshida Y."/>
            <person name="Fujiwara M."/>
            <person name="Mori M."/>
            <person name="Tomita M."/>
            <person name="Arakawa K."/>
        </authorList>
    </citation>
    <scope>NUCLEOTIDE SEQUENCE [LARGE SCALE GENOMIC DNA]</scope>
</reference>
<sequence>MPSVMALWREYIGLYTPIANTGFYPSNKSISILCEKGLMSRQINEGMRIKQHVKSAVECGTSFSMLSGNLESGCCAQVSSSTHHMTTVRNSEAILK</sequence>
<evidence type="ECO:0000313" key="2">
    <source>
        <dbReference type="Proteomes" id="UP000499080"/>
    </source>
</evidence>
<protein>
    <submittedName>
        <fullName evidence="1">Uncharacterized protein</fullName>
    </submittedName>
</protein>
<organism evidence="1 2">
    <name type="scientific">Araneus ventricosus</name>
    <name type="common">Orbweaver spider</name>
    <name type="synonym">Epeira ventricosa</name>
    <dbReference type="NCBI Taxonomy" id="182803"/>
    <lineage>
        <taxon>Eukaryota</taxon>
        <taxon>Metazoa</taxon>
        <taxon>Ecdysozoa</taxon>
        <taxon>Arthropoda</taxon>
        <taxon>Chelicerata</taxon>
        <taxon>Arachnida</taxon>
        <taxon>Araneae</taxon>
        <taxon>Araneomorphae</taxon>
        <taxon>Entelegynae</taxon>
        <taxon>Araneoidea</taxon>
        <taxon>Araneidae</taxon>
        <taxon>Araneus</taxon>
    </lineage>
</organism>
<name>A0A4Y2PRR7_ARAVE</name>